<dbReference type="PANTHER" id="PTHR31094">
    <property type="entry name" value="RIKEN CDNA 2310061I04 GENE"/>
    <property type="match status" value="1"/>
</dbReference>
<accession>A0AAW1VTA8</accession>
<proteinExistence type="predicted"/>
<reference evidence="1 2" key="1">
    <citation type="journal article" date="2023" name="G3 (Bethesda)">
        <title>A chromosome-length genome assembly and annotation of blackberry (Rubus argutus, cv. 'Hillquist').</title>
        <authorList>
            <person name="Bruna T."/>
            <person name="Aryal R."/>
            <person name="Dudchenko O."/>
            <person name="Sargent D.J."/>
            <person name="Mead D."/>
            <person name="Buti M."/>
            <person name="Cavallini A."/>
            <person name="Hytonen T."/>
            <person name="Andres J."/>
            <person name="Pham M."/>
            <person name="Weisz D."/>
            <person name="Mascagni F."/>
            <person name="Usai G."/>
            <person name="Natali L."/>
            <person name="Bassil N."/>
            <person name="Fernandez G.E."/>
            <person name="Lomsadze A."/>
            <person name="Armour M."/>
            <person name="Olukolu B."/>
            <person name="Poorten T."/>
            <person name="Britton C."/>
            <person name="Davik J."/>
            <person name="Ashrafi H."/>
            <person name="Aiden E.L."/>
            <person name="Borodovsky M."/>
            <person name="Worthington M."/>
        </authorList>
    </citation>
    <scope>NUCLEOTIDE SEQUENCE [LARGE SCALE GENOMIC DNA]</scope>
    <source>
        <strain evidence="1">PI 553951</strain>
    </source>
</reference>
<dbReference type="AlphaFoldDB" id="A0AAW1VTA8"/>
<dbReference type="PANTHER" id="PTHR31094:SF2">
    <property type="entry name" value="RIKEN CDNA 2310061I04 GENE"/>
    <property type="match status" value="1"/>
</dbReference>
<dbReference type="SUPFAM" id="SSF54427">
    <property type="entry name" value="NTF2-like"/>
    <property type="match status" value="1"/>
</dbReference>
<dbReference type="EMBL" id="JBEDUW010000007">
    <property type="protein sequence ID" value="KAK9910287.1"/>
    <property type="molecule type" value="Genomic_DNA"/>
</dbReference>
<gene>
    <name evidence="1" type="ORF">M0R45_034255</name>
</gene>
<dbReference type="Proteomes" id="UP001457282">
    <property type="component" value="Unassembled WGS sequence"/>
</dbReference>
<dbReference type="Pfam" id="PF10184">
    <property type="entry name" value="DUF2358"/>
    <property type="match status" value="1"/>
</dbReference>
<name>A0AAW1VTA8_RUBAR</name>
<evidence type="ECO:0000313" key="1">
    <source>
        <dbReference type="EMBL" id="KAK9910287.1"/>
    </source>
</evidence>
<comment type="caution">
    <text evidence="1">The sequence shown here is derived from an EMBL/GenBank/DDBJ whole genome shotgun (WGS) entry which is preliminary data.</text>
</comment>
<evidence type="ECO:0008006" key="3">
    <source>
        <dbReference type="Google" id="ProtNLM"/>
    </source>
</evidence>
<dbReference type="InterPro" id="IPR032710">
    <property type="entry name" value="NTF2-like_dom_sf"/>
</dbReference>
<protein>
    <recommendedName>
        <fullName evidence="3">NTF2-like domain-containing protein</fullName>
    </recommendedName>
</protein>
<keyword evidence="2" id="KW-1185">Reference proteome</keyword>
<evidence type="ECO:0000313" key="2">
    <source>
        <dbReference type="Proteomes" id="UP001457282"/>
    </source>
</evidence>
<organism evidence="1 2">
    <name type="scientific">Rubus argutus</name>
    <name type="common">Southern blackberry</name>
    <dbReference type="NCBI Taxonomy" id="59490"/>
    <lineage>
        <taxon>Eukaryota</taxon>
        <taxon>Viridiplantae</taxon>
        <taxon>Streptophyta</taxon>
        <taxon>Embryophyta</taxon>
        <taxon>Tracheophyta</taxon>
        <taxon>Spermatophyta</taxon>
        <taxon>Magnoliopsida</taxon>
        <taxon>eudicotyledons</taxon>
        <taxon>Gunneridae</taxon>
        <taxon>Pentapetalae</taxon>
        <taxon>rosids</taxon>
        <taxon>fabids</taxon>
        <taxon>Rosales</taxon>
        <taxon>Rosaceae</taxon>
        <taxon>Rosoideae</taxon>
        <taxon>Rosoideae incertae sedis</taxon>
        <taxon>Rubus</taxon>
    </lineage>
</organism>
<dbReference type="InterPro" id="IPR018790">
    <property type="entry name" value="DUF2358"/>
</dbReference>
<sequence>MALLVPEISRVFSNPNPNPDRKGFRFVTNNEKFGSKSRSTVRVSSGIKDSLVRAPELDRNVRSYGQFSAPVKQGSTPSKEDEEKQEYYVNMGYAIRTLREEFPELFFRELSFDIYRDDITFKDPMNTFMGIENYKSIFSALRFHGQIFFKALWVDVISVLQPMDNVIMLRWTIHGIPRIPWESRGRFDGTSEYKLDKKGKIYEHRVDNIALNSPPKFQILAVGDIMQSLGCPSTPKPTCFETSSLPSSKRT</sequence>